<proteinExistence type="predicted"/>
<keyword evidence="1" id="KW-0732">Signal</keyword>
<evidence type="ECO:0000313" key="2">
    <source>
        <dbReference type="EMBL" id="CAG8955195.1"/>
    </source>
</evidence>
<accession>A0A9N9KVQ3</accession>
<dbReference type="OrthoDB" id="2986744at2759"/>
<name>A0A9N9KVQ3_9HELO</name>
<dbReference type="EMBL" id="CAJVRL010000060">
    <property type="protein sequence ID" value="CAG8955195.1"/>
    <property type="molecule type" value="Genomic_DNA"/>
</dbReference>
<evidence type="ECO:0000313" key="3">
    <source>
        <dbReference type="Proteomes" id="UP000696280"/>
    </source>
</evidence>
<dbReference type="Proteomes" id="UP000696280">
    <property type="component" value="Unassembled WGS sequence"/>
</dbReference>
<dbReference type="AlphaFoldDB" id="A0A9N9KVQ3"/>
<gene>
    <name evidence="2" type="ORF">HYFRA_00007211</name>
</gene>
<protein>
    <submittedName>
        <fullName evidence="2">Uncharacterized protein</fullName>
    </submittedName>
</protein>
<feature type="signal peptide" evidence="1">
    <location>
        <begin position="1"/>
        <end position="19"/>
    </location>
</feature>
<keyword evidence="3" id="KW-1185">Reference proteome</keyword>
<feature type="chain" id="PRO_5040484339" evidence="1">
    <location>
        <begin position="20"/>
        <end position="183"/>
    </location>
</feature>
<organism evidence="2 3">
    <name type="scientific">Hymenoscyphus fraxineus</name>
    <dbReference type="NCBI Taxonomy" id="746836"/>
    <lineage>
        <taxon>Eukaryota</taxon>
        <taxon>Fungi</taxon>
        <taxon>Dikarya</taxon>
        <taxon>Ascomycota</taxon>
        <taxon>Pezizomycotina</taxon>
        <taxon>Leotiomycetes</taxon>
        <taxon>Helotiales</taxon>
        <taxon>Helotiaceae</taxon>
        <taxon>Hymenoscyphus</taxon>
    </lineage>
</organism>
<reference evidence="2" key="1">
    <citation type="submission" date="2021-07" db="EMBL/GenBank/DDBJ databases">
        <authorList>
            <person name="Durling M."/>
        </authorList>
    </citation>
    <scope>NUCLEOTIDE SEQUENCE</scope>
</reference>
<comment type="caution">
    <text evidence="2">The sequence shown here is derived from an EMBL/GenBank/DDBJ whole genome shotgun (WGS) entry which is preliminary data.</text>
</comment>
<sequence length="183" mass="18698">MKFAAILFTSFAAFASVSAAPQQKKAPKGKEGGAGGAAGSVVKGSDTLTFFEIGGIPGNECLTFRNNGDMVNAACVDTAADRQMTPSKNAAGDDVLLLQRSFTAGFRPDLVGVQACLGFTDGTFKAIDCASSDPMVSLKGTQLFAGKACHSGHNGKAEVTVDDTGAKCVDVKTKKVKAAAPIE</sequence>
<evidence type="ECO:0000256" key="1">
    <source>
        <dbReference type="SAM" id="SignalP"/>
    </source>
</evidence>